<dbReference type="PANTHER" id="PTHR35340">
    <property type="entry name" value="PQQ ENZYME REPEAT PROTEIN-RELATED"/>
    <property type="match status" value="1"/>
</dbReference>
<organism evidence="2 3">
    <name type="scientific">Levilactobacillus senmaizukei DSM 21775 = NBRC 103853</name>
    <dbReference type="NCBI Taxonomy" id="1423803"/>
    <lineage>
        <taxon>Bacteria</taxon>
        <taxon>Bacillati</taxon>
        <taxon>Bacillota</taxon>
        <taxon>Bacilli</taxon>
        <taxon>Lactobacillales</taxon>
        <taxon>Lactobacillaceae</taxon>
        <taxon>Levilactobacillus</taxon>
    </lineage>
</organism>
<dbReference type="Gene3D" id="2.60.40.3100">
    <property type="entry name" value="Arylsulphate sulphotransferase monomer, N-terminal domain"/>
    <property type="match status" value="1"/>
</dbReference>
<sequence length="603" mass="67370">MLHIFLGGEIGRGGPVSPFWAQLKKEMAYLQFKHPRMAVVAVASLAVLTIGLAGCSSSNKTSASDYGIKNNKVALTTDQIKKNLDTKIITTRQDSQQALTAQYKAAAESDRYTLASPYVKINPYNASPLTALVTFKTNESVKVTYTVVGKTDKTSLTNTVKGGYTKSHQVPVVGLYADTNNTVKITTITKNGKTTTKTLTMTTGSLPKYIEDATITVTKNDKDQMEIGKNKLTIMNRTTKQPFAIDADGEVRWYDTNYSQHTIEQWSNGHIMMLSKRDVNSDVYNDLLETDYLGRVYQEYSFSDNTSSSDSSSVSKAAAKSNKETTVIHHDLVELPNHNFLATVSDGSKYKEDTMIEVSHKTGKIVKVIDMKKLLPKSMWSHYQKGLDGKIDWLHQNAVDYDKNDDSIVISSRNQDLIMKLDYQTDHIKWIYTGKQKSSWPSAYRKYLLKPAKGTTITGGQHGLYLLNNDDKHSANSEDFMLYDNNIAVTNGNKKTSGRYSQAVQYHVDTQKMTIKQTWAYGQSLGKTNFTPVIGYAQKLTNDNVLIDFGFKNGGKESNIIEVNQSGKQVFNVTMKSAASKAYAYRAYRVPFYNAAYQFDATK</sequence>
<dbReference type="EMBL" id="AYZH01000008">
    <property type="protein sequence ID" value="KRN02364.1"/>
    <property type="molecule type" value="Genomic_DNA"/>
</dbReference>
<dbReference type="InterPro" id="IPR053143">
    <property type="entry name" value="Arylsulfate_ST"/>
</dbReference>
<feature type="domain" description="Arylsulfotransferase N-terminal" evidence="1">
    <location>
        <begin position="118"/>
        <end position="204"/>
    </location>
</feature>
<protein>
    <submittedName>
        <fullName evidence="2">Arylsulfate sulfotransferase</fullName>
    </submittedName>
</protein>
<evidence type="ECO:0000259" key="1">
    <source>
        <dbReference type="Pfam" id="PF17425"/>
    </source>
</evidence>
<evidence type="ECO:0000313" key="2">
    <source>
        <dbReference type="EMBL" id="KRN02364.1"/>
    </source>
</evidence>
<gene>
    <name evidence="2" type="ORF">FD13_GL002047</name>
</gene>
<dbReference type="AlphaFoldDB" id="A0A0R2DPW7"/>
<dbReference type="InterPro" id="IPR010262">
    <property type="entry name" value="Arylsulfotransferase_bact"/>
</dbReference>
<dbReference type="Proteomes" id="UP000051589">
    <property type="component" value="Unassembled WGS sequence"/>
</dbReference>
<accession>A0A0R2DPW7</accession>
<dbReference type="InterPro" id="IPR035391">
    <property type="entry name" value="Arylsulfotran_N"/>
</dbReference>
<proteinExistence type="predicted"/>
<dbReference type="InterPro" id="IPR038477">
    <property type="entry name" value="ASST_N_sf"/>
</dbReference>
<dbReference type="Pfam" id="PF17425">
    <property type="entry name" value="Arylsulfotran_N"/>
    <property type="match status" value="1"/>
</dbReference>
<keyword evidence="3" id="KW-1185">Reference proteome</keyword>
<evidence type="ECO:0000313" key="3">
    <source>
        <dbReference type="Proteomes" id="UP000051589"/>
    </source>
</evidence>
<dbReference type="PANTHER" id="PTHR35340:SF10">
    <property type="entry name" value="CYTOPLASMIC PROTEIN"/>
    <property type="match status" value="1"/>
</dbReference>
<comment type="caution">
    <text evidence="2">The sequence shown here is derived from an EMBL/GenBank/DDBJ whole genome shotgun (WGS) entry which is preliminary data.</text>
</comment>
<dbReference type="Pfam" id="PF05935">
    <property type="entry name" value="Arylsulfotrans"/>
    <property type="match status" value="1"/>
</dbReference>
<keyword evidence="2" id="KW-0808">Transferase</keyword>
<reference evidence="2 3" key="1">
    <citation type="journal article" date="2015" name="Genome Announc.">
        <title>Expanding the biotechnology potential of lactobacilli through comparative genomics of 213 strains and associated genera.</title>
        <authorList>
            <person name="Sun Z."/>
            <person name="Harris H.M."/>
            <person name="McCann A."/>
            <person name="Guo C."/>
            <person name="Argimon S."/>
            <person name="Zhang W."/>
            <person name="Yang X."/>
            <person name="Jeffery I.B."/>
            <person name="Cooney J.C."/>
            <person name="Kagawa T.F."/>
            <person name="Liu W."/>
            <person name="Song Y."/>
            <person name="Salvetti E."/>
            <person name="Wrobel A."/>
            <person name="Rasinkangas P."/>
            <person name="Parkhill J."/>
            <person name="Rea M.C."/>
            <person name="O'Sullivan O."/>
            <person name="Ritari J."/>
            <person name="Douillard F.P."/>
            <person name="Paul Ross R."/>
            <person name="Yang R."/>
            <person name="Briner A.E."/>
            <person name="Felis G.E."/>
            <person name="de Vos W.M."/>
            <person name="Barrangou R."/>
            <person name="Klaenhammer T.R."/>
            <person name="Caufield P.W."/>
            <person name="Cui Y."/>
            <person name="Zhang H."/>
            <person name="O'Toole P.W."/>
        </authorList>
    </citation>
    <scope>NUCLEOTIDE SEQUENCE [LARGE SCALE GENOMIC DNA]</scope>
    <source>
        <strain evidence="2 3">DSM 21775</strain>
    </source>
</reference>
<name>A0A0R2DPW7_9LACO</name>
<dbReference type="GO" id="GO:0004062">
    <property type="term" value="F:aryl sulfotransferase activity"/>
    <property type="evidence" value="ECO:0007669"/>
    <property type="project" value="InterPro"/>
</dbReference>
<dbReference type="PATRIC" id="fig|1423803.3.peg.2107"/>
<dbReference type="STRING" id="1423803.FD13_GL002047"/>